<keyword evidence="5 7" id="KW-0378">Hydrolase</keyword>
<dbReference type="Proteomes" id="UP000190637">
    <property type="component" value="Unassembled WGS sequence"/>
</dbReference>
<protein>
    <recommendedName>
        <fullName evidence="4 7">Signal peptidase I</fullName>
        <ecNumber evidence="4 7">3.4.21.89</ecNumber>
    </recommendedName>
</protein>
<feature type="region of interest" description="Disordered" evidence="8">
    <location>
        <begin position="1"/>
        <end position="31"/>
    </location>
</feature>
<comment type="subcellular location">
    <subcellularLocation>
        <location evidence="2">Cell membrane</location>
        <topology evidence="2">Single-pass type II membrane protein</topology>
    </subcellularLocation>
    <subcellularLocation>
        <location evidence="7">Membrane</location>
        <topology evidence="7">Single-pass type II membrane protein</topology>
    </subcellularLocation>
</comment>
<dbReference type="CDD" id="cd06530">
    <property type="entry name" value="S26_SPase_I"/>
    <property type="match status" value="1"/>
</dbReference>
<evidence type="ECO:0000256" key="2">
    <source>
        <dbReference type="ARBA" id="ARBA00004401"/>
    </source>
</evidence>
<dbReference type="GO" id="GO:0006465">
    <property type="term" value="P:signal peptide processing"/>
    <property type="evidence" value="ECO:0007669"/>
    <property type="project" value="InterPro"/>
</dbReference>
<dbReference type="Gene3D" id="2.10.109.10">
    <property type="entry name" value="Umud Fragment, subunit A"/>
    <property type="match status" value="1"/>
</dbReference>
<gene>
    <name evidence="10" type="ORF">SAMN02745673_00191</name>
</gene>
<keyword evidence="11" id="KW-1185">Reference proteome</keyword>
<feature type="compositionally biased region" description="Basic and acidic residues" evidence="8">
    <location>
        <begin position="17"/>
        <end position="31"/>
    </location>
</feature>
<dbReference type="PRINTS" id="PR00727">
    <property type="entry name" value="LEADERPTASE"/>
</dbReference>
<accession>A0A1T4K6Y5</accession>
<dbReference type="GO" id="GO:0004252">
    <property type="term" value="F:serine-type endopeptidase activity"/>
    <property type="evidence" value="ECO:0007669"/>
    <property type="project" value="InterPro"/>
</dbReference>
<keyword evidence="7" id="KW-0472">Membrane</keyword>
<keyword evidence="7" id="KW-1133">Transmembrane helix</keyword>
<dbReference type="STRING" id="1122192.SAMN02745673_00191"/>
<feature type="transmembrane region" description="Helical" evidence="7">
    <location>
        <begin position="39"/>
        <end position="58"/>
    </location>
</feature>
<proteinExistence type="inferred from homology"/>
<sequence length="244" mass="26515">MSDHGTDPLPPPSNPSEPDRPSPPRREPERKKGSFWRELPLLVAIALVLAFIIKTWVVEPFYVPSGSMENTLLVGDRVFVNKLVYHVRDIRRGEVIVFDGSTSWDAVTSPEPATGPLARVGEFFGISPGGKDYIKRVIALPGDTVECCDAQGRLLVNGQPLDEPYLYPGSPESHTPFGPVTVGEGRLWVMGDHRAISYDSRGHATDPGGDGTIPIDAVAGRAFMIHWPLNRIGSLPIVDATSAD</sequence>
<keyword evidence="7" id="KW-0645">Protease</keyword>
<evidence type="ECO:0000256" key="3">
    <source>
        <dbReference type="ARBA" id="ARBA00009370"/>
    </source>
</evidence>
<keyword evidence="7" id="KW-0812">Transmembrane</keyword>
<dbReference type="NCBIfam" id="TIGR02227">
    <property type="entry name" value="sigpep_I_bact"/>
    <property type="match status" value="1"/>
</dbReference>
<feature type="active site" evidence="6">
    <location>
        <position position="67"/>
    </location>
</feature>
<feature type="domain" description="Peptidase S26" evidence="9">
    <location>
        <begin position="37"/>
        <end position="227"/>
    </location>
</feature>
<dbReference type="InterPro" id="IPR036286">
    <property type="entry name" value="LexA/Signal_pep-like_sf"/>
</dbReference>
<dbReference type="AlphaFoldDB" id="A0A1T4K6Y5"/>
<comment type="similarity">
    <text evidence="3 7">Belongs to the peptidase S26 family.</text>
</comment>
<feature type="active site" evidence="6">
    <location>
        <position position="135"/>
    </location>
</feature>
<dbReference type="PROSITE" id="PS00761">
    <property type="entry name" value="SPASE_I_3"/>
    <property type="match status" value="1"/>
</dbReference>
<organism evidence="10 11">
    <name type="scientific">Marinactinospora thermotolerans DSM 45154</name>
    <dbReference type="NCBI Taxonomy" id="1122192"/>
    <lineage>
        <taxon>Bacteria</taxon>
        <taxon>Bacillati</taxon>
        <taxon>Actinomycetota</taxon>
        <taxon>Actinomycetes</taxon>
        <taxon>Streptosporangiales</taxon>
        <taxon>Nocardiopsidaceae</taxon>
        <taxon>Marinactinospora</taxon>
    </lineage>
</organism>
<comment type="catalytic activity">
    <reaction evidence="1 7">
        <text>Cleavage of hydrophobic, N-terminal signal or leader sequences from secreted and periplasmic proteins.</text>
        <dbReference type="EC" id="3.4.21.89"/>
    </reaction>
</comment>
<evidence type="ECO:0000256" key="8">
    <source>
        <dbReference type="SAM" id="MobiDB-lite"/>
    </source>
</evidence>
<evidence type="ECO:0000256" key="6">
    <source>
        <dbReference type="PIRSR" id="PIRSR600223-1"/>
    </source>
</evidence>
<reference evidence="10 11" key="1">
    <citation type="submission" date="2017-02" db="EMBL/GenBank/DDBJ databases">
        <authorList>
            <person name="Peterson S.W."/>
        </authorList>
    </citation>
    <scope>NUCLEOTIDE SEQUENCE [LARGE SCALE GENOMIC DNA]</scope>
    <source>
        <strain evidence="10 11">DSM 45154</strain>
    </source>
</reference>
<evidence type="ECO:0000256" key="4">
    <source>
        <dbReference type="ARBA" id="ARBA00013208"/>
    </source>
</evidence>
<evidence type="ECO:0000259" key="9">
    <source>
        <dbReference type="Pfam" id="PF10502"/>
    </source>
</evidence>
<dbReference type="InterPro" id="IPR019758">
    <property type="entry name" value="Pept_S26A_signal_pept_1_CS"/>
</dbReference>
<dbReference type="InterPro" id="IPR000223">
    <property type="entry name" value="Pept_S26A_signal_pept_1"/>
</dbReference>
<name>A0A1T4K6Y5_9ACTN</name>
<evidence type="ECO:0000256" key="1">
    <source>
        <dbReference type="ARBA" id="ARBA00000677"/>
    </source>
</evidence>
<dbReference type="SUPFAM" id="SSF51306">
    <property type="entry name" value="LexA/Signal peptidase"/>
    <property type="match status" value="1"/>
</dbReference>
<dbReference type="GO" id="GO:0009003">
    <property type="term" value="F:signal peptidase activity"/>
    <property type="evidence" value="ECO:0007669"/>
    <property type="project" value="UniProtKB-EC"/>
</dbReference>
<dbReference type="InterPro" id="IPR019533">
    <property type="entry name" value="Peptidase_S26"/>
</dbReference>
<evidence type="ECO:0000313" key="11">
    <source>
        <dbReference type="Proteomes" id="UP000190637"/>
    </source>
</evidence>
<dbReference type="PANTHER" id="PTHR43390">
    <property type="entry name" value="SIGNAL PEPTIDASE I"/>
    <property type="match status" value="1"/>
</dbReference>
<dbReference type="OrthoDB" id="9815782at2"/>
<evidence type="ECO:0000256" key="5">
    <source>
        <dbReference type="ARBA" id="ARBA00022801"/>
    </source>
</evidence>
<dbReference type="GO" id="GO:0005886">
    <property type="term" value="C:plasma membrane"/>
    <property type="evidence" value="ECO:0007669"/>
    <property type="project" value="UniProtKB-SubCell"/>
</dbReference>
<dbReference type="RefSeq" id="WP_078759636.1">
    <property type="nucleotide sequence ID" value="NZ_FUWS01000001.1"/>
</dbReference>
<dbReference type="Pfam" id="PF10502">
    <property type="entry name" value="Peptidase_S26"/>
    <property type="match status" value="1"/>
</dbReference>
<evidence type="ECO:0000313" key="10">
    <source>
        <dbReference type="EMBL" id="SJZ38065.1"/>
    </source>
</evidence>
<dbReference type="PANTHER" id="PTHR43390:SF1">
    <property type="entry name" value="CHLOROPLAST PROCESSING PEPTIDASE"/>
    <property type="match status" value="1"/>
</dbReference>
<evidence type="ECO:0000256" key="7">
    <source>
        <dbReference type="RuleBase" id="RU362042"/>
    </source>
</evidence>
<dbReference type="EC" id="3.4.21.89" evidence="4 7"/>
<dbReference type="EMBL" id="FUWS01000001">
    <property type="protein sequence ID" value="SJZ38065.1"/>
    <property type="molecule type" value="Genomic_DNA"/>
</dbReference>